<gene>
    <name evidence="1" type="ORF">UFOVP436_73</name>
    <name evidence="2" type="ORF">UFOVP784_73</name>
</gene>
<sequence>MAFNFVETFTVKLPDFADVDLNFSESDNSNKGLIIEVAAIHERTNC</sequence>
<accession>A0A6J5MDR1</accession>
<protein>
    <submittedName>
        <fullName evidence="1">Uncharacterized protein</fullName>
    </submittedName>
</protein>
<evidence type="ECO:0000313" key="2">
    <source>
        <dbReference type="EMBL" id="CAB4162613.1"/>
    </source>
</evidence>
<proteinExistence type="predicted"/>
<name>A0A6J5MDR1_9CAUD</name>
<dbReference type="EMBL" id="LR796418">
    <property type="protein sequence ID" value="CAB4143096.1"/>
    <property type="molecule type" value="Genomic_DNA"/>
</dbReference>
<evidence type="ECO:0000313" key="1">
    <source>
        <dbReference type="EMBL" id="CAB4143096.1"/>
    </source>
</evidence>
<dbReference type="EMBL" id="LR796737">
    <property type="protein sequence ID" value="CAB4162613.1"/>
    <property type="molecule type" value="Genomic_DNA"/>
</dbReference>
<organism evidence="1">
    <name type="scientific">uncultured Caudovirales phage</name>
    <dbReference type="NCBI Taxonomy" id="2100421"/>
    <lineage>
        <taxon>Viruses</taxon>
        <taxon>Duplodnaviria</taxon>
        <taxon>Heunggongvirae</taxon>
        <taxon>Uroviricota</taxon>
        <taxon>Caudoviricetes</taxon>
        <taxon>Peduoviridae</taxon>
        <taxon>Maltschvirus</taxon>
        <taxon>Maltschvirus maltsch</taxon>
    </lineage>
</organism>
<reference evidence="1" key="1">
    <citation type="submission" date="2020-04" db="EMBL/GenBank/DDBJ databases">
        <authorList>
            <person name="Chiriac C."/>
            <person name="Salcher M."/>
            <person name="Ghai R."/>
            <person name="Kavagutti S V."/>
        </authorList>
    </citation>
    <scope>NUCLEOTIDE SEQUENCE</scope>
</reference>